<accession>A0A1B0APD8</accession>
<organism evidence="1 2">
    <name type="scientific">Glossina palpalis gambiensis</name>
    <dbReference type="NCBI Taxonomy" id="67801"/>
    <lineage>
        <taxon>Eukaryota</taxon>
        <taxon>Metazoa</taxon>
        <taxon>Ecdysozoa</taxon>
        <taxon>Arthropoda</taxon>
        <taxon>Hexapoda</taxon>
        <taxon>Insecta</taxon>
        <taxon>Pterygota</taxon>
        <taxon>Neoptera</taxon>
        <taxon>Endopterygota</taxon>
        <taxon>Diptera</taxon>
        <taxon>Brachycera</taxon>
        <taxon>Muscomorpha</taxon>
        <taxon>Hippoboscoidea</taxon>
        <taxon>Glossinidae</taxon>
        <taxon>Glossina</taxon>
    </lineage>
</organism>
<proteinExistence type="predicted"/>
<dbReference type="Proteomes" id="UP000092460">
    <property type="component" value="Unassembled WGS sequence"/>
</dbReference>
<evidence type="ECO:0000313" key="1">
    <source>
        <dbReference type="EnsemblMetazoa" id="GPPI003781-PA"/>
    </source>
</evidence>
<sequence>MAHSTDTSILFLITIICHHISSKHNPNALQRYGFDSFVEMKLLPQHSCCELLAINMDCTGSFPIYLGDYNDHKLICIYIEMPLTFLNKNLLKQF</sequence>
<reference evidence="2" key="1">
    <citation type="submission" date="2015-01" db="EMBL/GenBank/DDBJ databases">
        <authorList>
            <person name="Aksoy S."/>
            <person name="Warren W."/>
            <person name="Wilson R.K."/>
        </authorList>
    </citation>
    <scope>NUCLEOTIDE SEQUENCE [LARGE SCALE GENOMIC DNA]</scope>
    <source>
        <strain evidence="2">IAEA</strain>
    </source>
</reference>
<dbReference type="EMBL" id="JXJN01001346">
    <property type="status" value="NOT_ANNOTATED_CDS"/>
    <property type="molecule type" value="Genomic_DNA"/>
</dbReference>
<dbReference type="VEuPathDB" id="VectorBase:GPPI003781"/>
<protein>
    <submittedName>
        <fullName evidence="1">Uncharacterized protein</fullName>
    </submittedName>
</protein>
<keyword evidence="2" id="KW-1185">Reference proteome</keyword>
<name>A0A1B0APD8_9MUSC</name>
<dbReference type="EnsemblMetazoa" id="GPPI003781-RA">
    <property type="protein sequence ID" value="GPPI003781-PA"/>
    <property type="gene ID" value="GPPI003781"/>
</dbReference>
<dbReference type="AlphaFoldDB" id="A0A1B0APD8"/>
<reference evidence="1" key="2">
    <citation type="submission" date="2020-05" db="UniProtKB">
        <authorList>
            <consortium name="EnsemblMetazoa"/>
        </authorList>
    </citation>
    <scope>IDENTIFICATION</scope>
    <source>
        <strain evidence="1">IAEA</strain>
    </source>
</reference>
<evidence type="ECO:0000313" key="2">
    <source>
        <dbReference type="Proteomes" id="UP000092460"/>
    </source>
</evidence>